<protein>
    <recommendedName>
        <fullName evidence="3">SH3 domain-containing protein</fullName>
    </recommendedName>
</protein>
<reference evidence="2" key="1">
    <citation type="journal article" date="2019" name="Int. J. Syst. Evol. Microbiol.">
        <title>The Global Catalogue of Microorganisms (GCM) 10K type strain sequencing project: providing services to taxonomists for standard genome sequencing and annotation.</title>
        <authorList>
            <consortium name="The Broad Institute Genomics Platform"/>
            <consortium name="The Broad Institute Genome Sequencing Center for Infectious Disease"/>
            <person name="Wu L."/>
            <person name="Ma J."/>
        </authorList>
    </citation>
    <scope>NUCLEOTIDE SEQUENCE [LARGE SCALE GENOMIC DNA]</scope>
    <source>
        <strain evidence="2">CCUG 57942</strain>
    </source>
</reference>
<accession>A0ABW4Z8H1</accession>
<evidence type="ECO:0008006" key="3">
    <source>
        <dbReference type="Google" id="ProtNLM"/>
    </source>
</evidence>
<keyword evidence="2" id="KW-1185">Reference proteome</keyword>
<dbReference type="Proteomes" id="UP001597389">
    <property type="component" value="Unassembled WGS sequence"/>
</dbReference>
<comment type="caution">
    <text evidence="1">The sequence shown here is derived from an EMBL/GenBank/DDBJ whole genome shotgun (WGS) entry which is preliminary data.</text>
</comment>
<dbReference type="RefSeq" id="WP_377090125.1">
    <property type="nucleotide sequence ID" value="NZ_JBHSJL010000014.1"/>
</dbReference>
<dbReference type="EMBL" id="JBHUJB010000015">
    <property type="protein sequence ID" value="MFD2157912.1"/>
    <property type="molecule type" value="Genomic_DNA"/>
</dbReference>
<evidence type="ECO:0000313" key="2">
    <source>
        <dbReference type="Proteomes" id="UP001597389"/>
    </source>
</evidence>
<organism evidence="1 2">
    <name type="scientific">Rubritalea tangerina</name>
    <dbReference type="NCBI Taxonomy" id="430798"/>
    <lineage>
        <taxon>Bacteria</taxon>
        <taxon>Pseudomonadati</taxon>
        <taxon>Verrucomicrobiota</taxon>
        <taxon>Verrucomicrobiia</taxon>
        <taxon>Verrucomicrobiales</taxon>
        <taxon>Rubritaleaceae</taxon>
        <taxon>Rubritalea</taxon>
    </lineage>
</organism>
<name>A0ABW4Z8H1_9BACT</name>
<evidence type="ECO:0000313" key="1">
    <source>
        <dbReference type="EMBL" id="MFD2157912.1"/>
    </source>
</evidence>
<proteinExistence type="predicted"/>
<sequence length="146" mass="15640">MNPRMILVMASGVALVSCGIDEPDAQISFPVNPLDPVGFSRERTAQAVETADGAYRVGDYVEVAQPNTPLYPGYPRGRMVAKQQLPAGTVLNVLGLDGNYMHVQNEQGDEGYVSVMTVVPQGLLAADVPIGEDLVDMSRIDFSEGE</sequence>
<dbReference type="PROSITE" id="PS51257">
    <property type="entry name" value="PROKAR_LIPOPROTEIN"/>
    <property type="match status" value="1"/>
</dbReference>
<gene>
    <name evidence="1" type="ORF">ACFSW8_03250</name>
</gene>